<dbReference type="GO" id="GO:0004222">
    <property type="term" value="F:metalloendopeptidase activity"/>
    <property type="evidence" value="ECO:0007669"/>
    <property type="project" value="TreeGrafter"/>
</dbReference>
<gene>
    <name evidence="5" type="ORF">B840_12795</name>
</gene>
<feature type="coiled-coil region" evidence="1">
    <location>
        <begin position="115"/>
        <end position="150"/>
    </location>
</feature>
<dbReference type="CDD" id="cd12797">
    <property type="entry name" value="M23_peptidase"/>
    <property type="match status" value="1"/>
</dbReference>
<keyword evidence="3" id="KW-0472">Membrane</keyword>
<accession>A0A0B6TJJ4</accession>
<dbReference type="InterPro" id="IPR016047">
    <property type="entry name" value="M23ase_b-sheet_dom"/>
</dbReference>
<keyword evidence="6" id="KW-1185">Reference proteome</keyword>
<keyword evidence="5" id="KW-0614">Plasmid</keyword>
<keyword evidence="3" id="KW-1133">Transmembrane helix</keyword>
<dbReference type="InterPro" id="IPR050570">
    <property type="entry name" value="Cell_wall_metabolism_enzyme"/>
</dbReference>
<sequence>MVLRINNETVTMCSRLGYRPGPCSGQHDRSRTISSQNQRSTKSRIAFMAAAIGAVSTAGIGGAAAGTLQADSAAAQKSFTADYQLANDSQQVLYPETDSAPQILTIAEHKPVDNLDEQLNKSIELAAERAAAEAEAIATAEAEAAAAEAELAAQAPSASVVKPTEGTFTSGFGMRWGSLHAGLDIANVVGTPILAAMGGTVIDSGPASGFGQWIRIQHDDGSIAVYGHMETLDVSVGEQVTAGQKIAGMGNRGFSTGSHLHFELYPTGSGAVDPAPWFAQHGITF</sequence>
<dbReference type="AlphaFoldDB" id="A0A0B6TJJ4"/>
<name>A0A0B6TJJ4_9CORY</name>
<dbReference type="Gene3D" id="2.70.70.10">
    <property type="entry name" value="Glucose Permease (Domain IIA)"/>
    <property type="match status" value="1"/>
</dbReference>
<dbReference type="KEGG" id="cmq:B840_12795"/>
<feature type="transmembrane region" description="Helical" evidence="3">
    <location>
        <begin position="45"/>
        <end position="68"/>
    </location>
</feature>
<evidence type="ECO:0000256" key="2">
    <source>
        <dbReference type="SAM" id="MobiDB-lite"/>
    </source>
</evidence>
<dbReference type="Pfam" id="PF01551">
    <property type="entry name" value="Peptidase_M23"/>
    <property type="match status" value="1"/>
</dbReference>
<evidence type="ECO:0000256" key="1">
    <source>
        <dbReference type="SAM" id="Coils"/>
    </source>
</evidence>
<dbReference type="HOGENOM" id="CLU_029425_3_3_11"/>
<evidence type="ECO:0000313" key="5">
    <source>
        <dbReference type="EMBL" id="AJK70127.1"/>
    </source>
</evidence>
<protein>
    <recommendedName>
        <fullName evidence="4">M23ase beta-sheet core domain-containing protein</fullName>
    </recommendedName>
</protein>
<evidence type="ECO:0000313" key="6">
    <source>
        <dbReference type="Proteomes" id="UP000031928"/>
    </source>
</evidence>
<reference evidence="5 6" key="1">
    <citation type="submission" date="2014-05" db="EMBL/GenBank/DDBJ databases">
        <title>Complete genome sequence of Corynebacterium marinum DSM 44953.</title>
        <authorList>
            <person name="Schaffert L."/>
            <person name="Albersmeier A."/>
            <person name="Kalinowski J."/>
            <person name="Ruckert C."/>
        </authorList>
    </citation>
    <scope>NUCLEOTIDE SEQUENCE [LARGE SCALE GENOMIC DNA]</scope>
    <source>
        <strain evidence="5 6">DSM 44953</strain>
        <plasmid evidence="5 6">pCmarinum1</plasmid>
    </source>
</reference>
<dbReference type="SUPFAM" id="SSF51261">
    <property type="entry name" value="Duplicated hybrid motif"/>
    <property type="match status" value="1"/>
</dbReference>
<evidence type="ECO:0000256" key="3">
    <source>
        <dbReference type="SAM" id="Phobius"/>
    </source>
</evidence>
<dbReference type="InterPro" id="IPR011055">
    <property type="entry name" value="Dup_hybrid_motif"/>
</dbReference>
<geneLocation type="plasmid" evidence="5 6">
    <name>pCmarinum1</name>
</geneLocation>
<keyword evidence="1" id="KW-0175">Coiled coil</keyword>
<dbReference type="PANTHER" id="PTHR21666:SF270">
    <property type="entry name" value="MUREIN HYDROLASE ACTIVATOR ENVC"/>
    <property type="match status" value="1"/>
</dbReference>
<dbReference type="Proteomes" id="UP000031928">
    <property type="component" value="Plasmid pCmarinum1"/>
</dbReference>
<feature type="region of interest" description="Disordered" evidence="2">
    <location>
        <begin position="19"/>
        <end position="39"/>
    </location>
</feature>
<feature type="domain" description="M23ase beta-sheet core" evidence="4">
    <location>
        <begin position="179"/>
        <end position="274"/>
    </location>
</feature>
<keyword evidence="3" id="KW-0812">Transmembrane</keyword>
<proteinExistence type="predicted"/>
<dbReference type="PANTHER" id="PTHR21666">
    <property type="entry name" value="PEPTIDASE-RELATED"/>
    <property type="match status" value="1"/>
</dbReference>
<evidence type="ECO:0000259" key="4">
    <source>
        <dbReference type="Pfam" id="PF01551"/>
    </source>
</evidence>
<dbReference type="EMBL" id="CP007792">
    <property type="protein sequence ID" value="AJK70127.1"/>
    <property type="molecule type" value="Genomic_DNA"/>
</dbReference>
<organism evidence="5 6">
    <name type="scientific">Corynebacterium marinum DSM 44953</name>
    <dbReference type="NCBI Taxonomy" id="1224162"/>
    <lineage>
        <taxon>Bacteria</taxon>
        <taxon>Bacillati</taxon>
        <taxon>Actinomycetota</taxon>
        <taxon>Actinomycetes</taxon>
        <taxon>Mycobacteriales</taxon>
        <taxon>Corynebacteriaceae</taxon>
        <taxon>Corynebacterium</taxon>
    </lineage>
</organism>